<name>A0A3G4ZMD5_9VIRU</name>
<feature type="compositionally biased region" description="Low complexity" evidence="1">
    <location>
        <begin position="35"/>
        <end position="44"/>
    </location>
</feature>
<gene>
    <name evidence="2" type="ORF">Terrestrivirus4_63</name>
</gene>
<reference evidence="2" key="1">
    <citation type="submission" date="2018-10" db="EMBL/GenBank/DDBJ databases">
        <title>Hidden diversity of soil giant viruses.</title>
        <authorList>
            <person name="Schulz F."/>
            <person name="Alteio L."/>
            <person name="Goudeau D."/>
            <person name="Ryan E.M."/>
            <person name="Malmstrom R.R."/>
            <person name="Blanchard J."/>
            <person name="Woyke T."/>
        </authorList>
    </citation>
    <scope>NUCLEOTIDE SEQUENCE</scope>
    <source>
        <strain evidence="2">TEV1</strain>
    </source>
</reference>
<evidence type="ECO:0000256" key="1">
    <source>
        <dbReference type="SAM" id="MobiDB-lite"/>
    </source>
</evidence>
<dbReference type="EMBL" id="MK071982">
    <property type="protein sequence ID" value="AYV76015.1"/>
    <property type="molecule type" value="Genomic_DNA"/>
</dbReference>
<sequence>MKFCPNCNNAFIIVRQNEVPQSVLESIDEQKNVLSASDTSSYTSESEKPEVTKQKNVPTNAGVIGSNKAFYKCTNCGYIEAIEQGEMLISRMTVGSHNMEEEYINHDIYKEMVNDLTLPHTRNYVCPNKTCKSHNEHKYRDAVMFKPNRQSYAIKYVCTACNTVW</sequence>
<evidence type="ECO:0000313" key="2">
    <source>
        <dbReference type="EMBL" id="AYV76015.1"/>
    </source>
</evidence>
<organism evidence="2">
    <name type="scientific">Terrestrivirus sp</name>
    <dbReference type="NCBI Taxonomy" id="2487775"/>
    <lineage>
        <taxon>Viruses</taxon>
        <taxon>Varidnaviria</taxon>
        <taxon>Bamfordvirae</taxon>
        <taxon>Nucleocytoviricota</taxon>
        <taxon>Megaviricetes</taxon>
        <taxon>Imitervirales</taxon>
        <taxon>Mimiviridae</taxon>
        <taxon>Klosneuvirinae</taxon>
    </lineage>
</organism>
<proteinExistence type="predicted"/>
<accession>A0A3G4ZMD5</accession>
<protein>
    <submittedName>
        <fullName evidence="2">DNA-dependent RNA polymerase subunit Rpb9</fullName>
    </submittedName>
</protein>
<feature type="region of interest" description="Disordered" evidence="1">
    <location>
        <begin position="34"/>
        <end position="55"/>
    </location>
</feature>